<dbReference type="CDD" id="cd02440">
    <property type="entry name" value="AdoMet_MTases"/>
    <property type="match status" value="1"/>
</dbReference>
<dbReference type="AlphaFoldDB" id="A0ABD4TK83"/>
<protein>
    <submittedName>
        <fullName evidence="2">Class I SAM-dependent methyltransferase</fullName>
    </submittedName>
</protein>
<name>A0ABD4TK83_9EURY</name>
<dbReference type="EMBL" id="VOTZ01000015">
    <property type="protein sequence ID" value="MCQ1538856.1"/>
    <property type="molecule type" value="Genomic_DNA"/>
</dbReference>
<keyword evidence="2" id="KW-0489">Methyltransferase</keyword>
<comment type="caution">
    <text evidence="2">The sequence shown here is derived from an EMBL/GenBank/DDBJ whole genome shotgun (WGS) entry which is preliminary data.</text>
</comment>
<sequence length="195" mass="21539">MTGNSHKSQDSVYRIPNVAFSAMAFIFRIRDRINPPEKKVSRFGIRPGMTVVDYGCGPGGYLESAAGLAGPDGIVYAVDIHERAIESVSQLITKTRQKTIIPVLAEGYNSGLATGSADLVYALDMFHMVPDTAAFLKELLRITKSDGILIIDDGHQPRDRTRQLISGSGLFEIISEEKDLLRCSPKNREKRKERS</sequence>
<evidence type="ECO:0000259" key="1">
    <source>
        <dbReference type="Pfam" id="PF08241"/>
    </source>
</evidence>
<dbReference type="Pfam" id="PF08241">
    <property type="entry name" value="Methyltransf_11"/>
    <property type="match status" value="1"/>
</dbReference>
<dbReference type="Proteomes" id="UP001524383">
    <property type="component" value="Unassembled WGS sequence"/>
</dbReference>
<dbReference type="InterPro" id="IPR029063">
    <property type="entry name" value="SAM-dependent_MTases_sf"/>
</dbReference>
<dbReference type="GO" id="GO:0008168">
    <property type="term" value="F:methyltransferase activity"/>
    <property type="evidence" value="ECO:0007669"/>
    <property type="project" value="UniProtKB-KW"/>
</dbReference>
<proteinExistence type="predicted"/>
<keyword evidence="3" id="KW-1185">Reference proteome</keyword>
<accession>A0ABD4TK83</accession>
<organism evidence="2 3">
    <name type="scientific">Methanocalculus taiwanensis</name>
    <dbReference type="NCBI Taxonomy" id="106207"/>
    <lineage>
        <taxon>Archaea</taxon>
        <taxon>Methanobacteriati</taxon>
        <taxon>Methanobacteriota</taxon>
        <taxon>Stenosarchaea group</taxon>
        <taxon>Methanomicrobia</taxon>
        <taxon>Methanomicrobiales</taxon>
        <taxon>Methanocalculaceae</taxon>
        <taxon>Methanocalculus</taxon>
    </lineage>
</organism>
<dbReference type="Gene3D" id="3.40.50.150">
    <property type="entry name" value="Vaccinia Virus protein VP39"/>
    <property type="match status" value="1"/>
</dbReference>
<dbReference type="InterPro" id="IPR013216">
    <property type="entry name" value="Methyltransf_11"/>
</dbReference>
<feature type="domain" description="Methyltransferase type 11" evidence="1">
    <location>
        <begin position="52"/>
        <end position="151"/>
    </location>
</feature>
<dbReference type="GO" id="GO:0032259">
    <property type="term" value="P:methylation"/>
    <property type="evidence" value="ECO:0007669"/>
    <property type="project" value="UniProtKB-KW"/>
</dbReference>
<keyword evidence="2" id="KW-0808">Transferase</keyword>
<gene>
    <name evidence="2" type="ORF">FTO68_07650</name>
</gene>
<dbReference type="SUPFAM" id="SSF53335">
    <property type="entry name" value="S-adenosyl-L-methionine-dependent methyltransferases"/>
    <property type="match status" value="1"/>
</dbReference>
<reference evidence="2 3" key="1">
    <citation type="submission" date="2019-08" db="EMBL/GenBank/DDBJ databases">
        <authorList>
            <person name="Chen S.-C."/>
            <person name="Lai M.-C."/>
            <person name="You Y.-T."/>
        </authorList>
    </citation>
    <scope>NUCLEOTIDE SEQUENCE [LARGE SCALE GENOMIC DNA]</scope>
    <source>
        <strain evidence="2 3">P2F9704a</strain>
    </source>
</reference>
<evidence type="ECO:0000313" key="3">
    <source>
        <dbReference type="Proteomes" id="UP001524383"/>
    </source>
</evidence>
<evidence type="ECO:0000313" key="2">
    <source>
        <dbReference type="EMBL" id="MCQ1538856.1"/>
    </source>
</evidence>
<dbReference type="RefSeq" id="WP_255332811.1">
    <property type="nucleotide sequence ID" value="NZ_VOTZ01000015.1"/>
</dbReference>